<protein>
    <submittedName>
        <fullName evidence="3">Uncharacterized protein LOC111279113</fullName>
    </submittedName>
</protein>
<accession>A0A6P5X0P6</accession>
<dbReference type="GeneID" id="111279113"/>
<proteinExistence type="predicted"/>
<dbReference type="Proteomes" id="UP000515121">
    <property type="component" value="Unplaced"/>
</dbReference>
<evidence type="ECO:0000313" key="3">
    <source>
        <dbReference type="RefSeq" id="XP_022721748.1"/>
    </source>
</evidence>
<dbReference type="AlphaFoldDB" id="A0A6P5X0P6"/>
<feature type="region of interest" description="Disordered" evidence="1">
    <location>
        <begin position="60"/>
        <end position="87"/>
    </location>
</feature>
<keyword evidence="2" id="KW-1185">Reference proteome</keyword>
<reference evidence="3" key="1">
    <citation type="submission" date="2025-08" db="UniProtKB">
        <authorList>
            <consortium name="RefSeq"/>
        </authorList>
    </citation>
    <scope>IDENTIFICATION</scope>
    <source>
        <tissue evidence="3">Fruit stalk</tissue>
    </source>
</reference>
<name>A0A6P5X0P6_DURZI</name>
<sequence length="147" mass="16070">MCGKEETCVGLYACNVNEKEGTLNEFVKEAAMALNSKPQPEDSEAKDRVETMWEQMNKGIPKNALRQFSSSKTSAPNKTSAKASNARLTDRGEGFKCCGEWNQPEGSVRALDKGISIATLKSVLNEHNSTLDTTFSQKISNSVIGYN</sequence>
<organism evidence="2 3">
    <name type="scientific">Durio zibethinus</name>
    <name type="common">Durian</name>
    <dbReference type="NCBI Taxonomy" id="66656"/>
    <lineage>
        <taxon>Eukaryota</taxon>
        <taxon>Viridiplantae</taxon>
        <taxon>Streptophyta</taxon>
        <taxon>Embryophyta</taxon>
        <taxon>Tracheophyta</taxon>
        <taxon>Spermatophyta</taxon>
        <taxon>Magnoliopsida</taxon>
        <taxon>eudicotyledons</taxon>
        <taxon>Gunneridae</taxon>
        <taxon>Pentapetalae</taxon>
        <taxon>rosids</taxon>
        <taxon>malvids</taxon>
        <taxon>Malvales</taxon>
        <taxon>Malvaceae</taxon>
        <taxon>Helicteroideae</taxon>
        <taxon>Durio</taxon>
    </lineage>
</organism>
<gene>
    <name evidence="3" type="primary">LOC111279113</name>
</gene>
<dbReference type="KEGG" id="dzi:111279113"/>
<feature type="compositionally biased region" description="Polar residues" evidence="1">
    <location>
        <begin position="66"/>
        <end position="87"/>
    </location>
</feature>
<dbReference type="OrthoDB" id="445677at2759"/>
<dbReference type="RefSeq" id="XP_022721748.1">
    <property type="nucleotide sequence ID" value="XM_022866013.1"/>
</dbReference>
<evidence type="ECO:0000256" key="1">
    <source>
        <dbReference type="SAM" id="MobiDB-lite"/>
    </source>
</evidence>
<evidence type="ECO:0000313" key="2">
    <source>
        <dbReference type="Proteomes" id="UP000515121"/>
    </source>
</evidence>